<accession>A0ABS8S400</accession>
<comment type="caution">
    <text evidence="1">The sequence shown here is derived from an EMBL/GenBank/DDBJ whole genome shotgun (WGS) entry which is preliminary data.</text>
</comment>
<protein>
    <submittedName>
        <fullName evidence="1">Uncharacterized protein</fullName>
    </submittedName>
</protein>
<dbReference type="Proteomes" id="UP000823775">
    <property type="component" value="Unassembled WGS sequence"/>
</dbReference>
<evidence type="ECO:0000313" key="2">
    <source>
        <dbReference type="Proteomes" id="UP000823775"/>
    </source>
</evidence>
<gene>
    <name evidence="1" type="ORF">HAX54_022269</name>
</gene>
<sequence>MRVRDSLLLGNSSTSARYLTASTNFSSSPDAIGQFQQEKGLLESRLRSGSAGAGSAQKAIEGAANAGKAKANQKGFFSKSLLAWRLVDLKSWKDARRLRRRWSEVIPGLGSRTGI</sequence>
<dbReference type="EMBL" id="JACEIK010000268">
    <property type="protein sequence ID" value="MCD7453810.1"/>
    <property type="molecule type" value="Genomic_DNA"/>
</dbReference>
<evidence type="ECO:0000313" key="1">
    <source>
        <dbReference type="EMBL" id="MCD7453810.1"/>
    </source>
</evidence>
<reference evidence="1 2" key="1">
    <citation type="journal article" date="2021" name="BMC Genomics">
        <title>Datura genome reveals duplications of psychoactive alkaloid biosynthetic genes and high mutation rate following tissue culture.</title>
        <authorList>
            <person name="Rajewski A."/>
            <person name="Carter-House D."/>
            <person name="Stajich J."/>
            <person name="Litt A."/>
        </authorList>
    </citation>
    <scope>NUCLEOTIDE SEQUENCE [LARGE SCALE GENOMIC DNA]</scope>
    <source>
        <strain evidence="1">AR-01</strain>
    </source>
</reference>
<name>A0ABS8S400_DATST</name>
<proteinExistence type="predicted"/>
<keyword evidence="2" id="KW-1185">Reference proteome</keyword>
<organism evidence="1 2">
    <name type="scientific">Datura stramonium</name>
    <name type="common">Jimsonweed</name>
    <name type="synonym">Common thornapple</name>
    <dbReference type="NCBI Taxonomy" id="4076"/>
    <lineage>
        <taxon>Eukaryota</taxon>
        <taxon>Viridiplantae</taxon>
        <taxon>Streptophyta</taxon>
        <taxon>Embryophyta</taxon>
        <taxon>Tracheophyta</taxon>
        <taxon>Spermatophyta</taxon>
        <taxon>Magnoliopsida</taxon>
        <taxon>eudicotyledons</taxon>
        <taxon>Gunneridae</taxon>
        <taxon>Pentapetalae</taxon>
        <taxon>asterids</taxon>
        <taxon>lamiids</taxon>
        <taxon>Solanales</taxon>
        <taxon>Solanaceae</taxon>
        <taxon>Solanoideae</taxon>
        <taxon>Datureae</taxon>
        <taxon>Datura</taxon>
    </lineage>
</organism>